<keyword evidence="9" id="KW-1185">Reference proteome</keyword>
<reference evidence="8 9" key="1">
    <citation type="submission" date="2018-12" db="EMBL/GenBank/DDBJ databases">
        <title>Complete genome sequence of Flaviflexus sp. H23T48.</title>
        <authorList>
            <person name="Bae J.-W."/>
            <person name="Lee J.-Y."/>
        </authorList>
    </citation>
    <scope>NUCLEOTIDE SEQUENCE [LARGE SCALE GENOMIC DNA]</scope>
    <source>
        <strain evidence="8 9">H23T48</strain>
    </source>
</reference>
<dbReference type="PANTHER" id="PTHR23427:SF2">
    <property type="entry name" value="SURFEIT LOCUS PROTEIN 1"/>
    <property type="match status" value="1"/>
</dbReference>
<evidence type="ECO:0000256" key="4">
    <source>
        <dbReference type="ARBA" id="ARBA00022989"/>
    </source>
</evidence>
<dbReference type="EMBL" id="CP034593">
    <property type="protein sequence ID" value="AZQ76395.1"/>
    <property type="molecule type" value="Genomic_DNA"/>
</dbReference>
<organism evidence="8 9">
    <name type="scientific">Flaviflexus ciconiae</name>
    <dbReference type="NCBI Taxonomy" id="2496867"/>
    <lineage>
        <taxon>Bacteria</taxon>
        <taxon>Bacillati</taxon>
        <taxon>Actinomycetota</taxon>
        <taxon>Actinomycetes</taxon>
        <taxon>Actinomycetales</taxon>
        <taxon>Actinomycetaceae</taxon>
        <taxon>Flaviflexus</taxon>
    </lineage>
</organism>
<gene>
    <name evidence="8" type="ORF">EJ997_02600</name>
</gene>
<dbReference type="GO" id="GO:0005886">
    <property type="term" value="C:plasma membrane"/>
    <property type="evidence" value="ECO:0007669"/>
    <property type="project" value="UniProtKB-SubCell"/>
</dbReference>
<dbReference type="OrthoDB" id="9807214at2"/>
<dbReference type="Pfam" id="PF02104">
    <property type="entry name" value="SURF1"/>
    <property type="match status" value="1"/>
</dbReference>
<dbReference type="InterPro" id="IPR045214">
    <property type="entry name" value="Surf1/Surf4"/>
</dbReference>
<evidence type="ECO:0000256" key="5">
    <source>
        <dbReference type="ARBA" id="ARBA00023136"/>
    </source>
</evidence>
<feature type="region of interest" description="Disordered" evidence="7">
    <location>
        <begin position="278"/>
        <end position="306"/>
    </location>
</feature>
<keyword evidence="5 6" id="KW-0472">Membrane</keyword>
<comment type="subcellular location">
    <subcellularLocation>
        <location evidence="6">Cell membrane</location>
        <topology evidence="6">Multi-pass membrane protein</topology>
    </subcellularLocation>
    <subcellularLocation>
        <location evidence="1">Membrane</location>
    </subcellularLocation>
</comment>
<accession>A0A3Q9G6N8</accession>
<evidence type="ECO:0000256" key="3">
    <source>
        <dbReference type="ARBA" id="ARBA00022692"/>
    </source>
</evidence>
<sequence>MSKYSFLASPRWIGLIILMILASIVCYFLGEWQMGRYHEKVAAAEQIKGTWDQPTTTIEQVEADEDEWQLVEMTGEFVPDSQLLLRGRSVSGSAAYQVINLFVTESNGEPITVIVDRGWIPRIQADGDAGVEGFVPEAPTGEVTIQARTRPSEQPHDRVPAEGYLYTVTPEKVVEALPDSVTAGLPEFFDGRFELSADQPGSNAAGAPQPYPKPSTSLGSHLAYTWEWRFFAVAALAVVPILARRESKENSWVVDGVDLSELDLTDEELRDLGLLKETERPSRRRSGPTDEEIEDSILDEAGSIGR</sequence>
<dbReference type="RefSeq" id="WP_126703203.1">
    <property type="nucleotide sequence ID" value="NZ_CP034593.1"/>
</dbReference>
<keyword evidence="6" id="KW-1003">Cell membrane</keyword>
<comment type="similarity">
    <text evidence="2 6">Belongs to the SURF1 family.</text>
</comment>
<dbReference type="AlphaFoldDB" id="A0A3Q9G6N8"/>
<evidence type="ECO:0000313" key="9">
    <source>
        <dbReference type="Proteomes" id="UP000280344"/>
    </source>
</evidence>
<comment type="caution">
    <text evidence="6">Lacks conserved residue(s) required for the propagation of feature annotation.</text>
</comment>
<protein>
    <recommendedName>
        <fullName evidence="6">SURF1-like protein</fullName>
    </recommendedName>
</protein>
<dbReference type="InterPro" id="IPR002994">
    <property type="entry name" value="Surf1/Shy1"/>
</dbReference>
<keyword evidence="4 6" id="KW-1133">Transmembrane helix</keyword>
<dbReference type="PANTHER" id="PTHR23427">
    <property type="entry name" value="SURFEIT LOCUS PROTEIN"/>
    <property type="match status" value="1"/>
</dbReference>
<keyword evidence="3 6" id="KW-0812">Transmembrane</keyword>
<dbReference type="Proteomes" id="UP000280344">
    <property type="component" value="Chromosome"/>
</dbReference>
<feature type="transmembrane region" description="Helical" evidence="6">
    <location>
        <begin position="12"/>
        <end position="30"/>
    </location>
</feature>
<evidence type="ECO:0000256" key="2">
    <source>
        <dbReference type="ARBA" id="ARBA00007165"/>
    </source>
</evidence>
<dbReference type="KEGG" id="flh:EJ997_02600"/>
<feature type="compositionally biased region" description="Acidic residues" evidence="7">
    <location>
        <begin position="289"/>
        <end position="298"/>
    </location>
</feature>
<evidence type="ECO:0000313" key="8">
    <source>
        <dbReference type="EMBL" id="AZQ76395.1"/>
    </source>
</evidence>
<evidence type="ECO:0000256" key="1">
    <source>
        <dbReference type="ARBA" id="ARBA00004370"/>
    </source>
</evidence>
<feature type="region of interest" description="Disordered" evidence="7">
    <location>
        <begin position="196"/>
        <end position="216"/>
    </location>
</feature>
<name>A0A3Q9G6N8_9ACTO</name>
<evidence type="ECO:0000256" key="6">
    <source>
        <dbReference type="RuleBase" id="RU363076"/>
    </source>
</evidence>
<dbReference type="CDD" id="cd06662">
    <property type="entry name" value="SURF1"/>
    <property type="match status" value="1"/>
</dbReference>
<dbReference type="PROSITE" id="PS50895">
    <property type="entry name" value="SURF1"/>
    <property type="match status" value="1"/>
</dbReference>
<evidence type="ECO:0000256" key="7">
    <source>
        <dbReference type="SAM" id="MobiDB-lite"/>
    </source>
</evidence>
<proteinExistence type="inferred from homology"/>